<reference evidence="2 3" key="1">
    <citation type="submission" date="2021-01" db="EMBL/GenBank/DDBJ databases">
        <title>Sequencing the genomes of 1000 actinobacteria strains.</title>
        <authorList>
            <person name="Klenk H.-P."/>
        </authorList>
    </citation>
    <scope>NUCLEOTIDE SEQUENCE [LARGE SCALE GENOMIC DNA]</scope>
    <source>
        <strain evidence="2 3">DSM 46000</strain>
    </source>
</reference>
<accession>A0ABS2L9Y4</accession>
<dbReference type="Proteomes" id="UP000698059">
    <property type="component" value="Unassembled WGS sequence"/>
</dbReference>
<dbReference type="RefSeq" id="WP_205305489.1">
    <property type="nucleotide sequence ID" value="NZ_BAAAVF010000006.1"/>
</dbReference>
<evidence type="ECO:0000256" key="1">
    <source>
        <dbReference type="SAM" id="MobiDB-lite"/>
    </source>
</evidence>
<organism evidence="2 3">
    <name type="scientific">Oerskovia jenensis</name>
    <dbReference type="NCBI Taxonomy" id="162169"/>
    <lineage>
        <taxon>Bacteria</taxon>
        <taxon>Bacillati</taxon>
        <taxon>Actinomycetota</taxon>
        <taxon>Actinomycetes</taxon>
        <taxon>Micrococcales</taxon>
        <taxon>Cellulomonadaceae</taxon>
        <taxon>Oerskovia</taxon>
    </lineage>
</organism>
<sequence length="254" mass="26553">MHDSRLSLTAPTTAQRCAGWLRATRRRATVGQGISGLAVISVLVVLSGCALPSDNVADVPGDAATSRGEAVPPALAAPSEDGSIVSGQPIETPCWSYDGPQTFVNNISSQEESLCAGALELWGEVRDGTVVPTGVGAIHGQVSVEPVRVSTSDSWMVGTDVGGAVDAVADSYFAHYGKVISLHEPITLDGVPANITRVEGSVDATQTKAFITVFAPEPFTPGTEAVQFFVIGIVTPYDNGDELIEQVVDTWQWS</sequence>
<keyword evidence="3" id="KW-1185">Reference proteome</keyword>
<dbReference type="EMBL" id="JAFBBO010000001">
    <property type="protein sequence ID" value="MBM7477157.1"/>
    <property type="molecule type" value="Genomic_DNA"/>
</dbReference>
<evidence type="ECO:0000313" key="2">
    <source>
        <dbReference type="EMBL" id="MBM7477157.1"/>
    </source>
</evidence>
<proteinExistence type="predicted"/>
<name>A0ABS2L9Y4_9CELL</name>
<feature type="region of interest" description="Disordered" evidence="1">
    <location>
        <begin position="60"/>
        <end position="83"/>
    </location>
</feature>
<protein>
    <submittedName>
        <fullName evidence="2">Uncharacterized protein</fullName>
    </submittedName>
</protein>
<evidence type="ECO:0000313" key="3">
    <source>
        <dbReference type="Proteomes" id="UP000698059"/>
    </source>
</evidence>
<comment type="caution">
    <text evidence="2">The sequence shown here is derived from an EMBL/GenBank/DDBJ whole genome shotgun (WGS) entry which is preliminary data.</text>
</comment>
<gene>
    <name evidence="2" type="ORF">JOD49_000077</name>
</gene>